<evidence type="ECO:0000256" key="3">
    <source>
        <dbReference type="ARBA" id="ARBA00023274"/>
    </source>
</evidence>
<dbReference type="InterPro" id="IPR009068">
    <property type="entry name" value="uS15_NS1_RNA-bd_sf"/>
</dbReference>
<evidence type="ECO:0000313" key="9">
    <source>
        <dbReference type="Proteomes" id="UP001054902"/>
    </source>
</evidence>
<dbReference type="PANTHER" id="PTHR23321">
    <property type="entry name" value="RIBOSOMAL PROTEIN S15, BACTERIAL AND ORGANELLAR"/>
    <property type="match status" value="1"/>
</dbReference>
<dbReference type="Proteomes" id="UP001054902">
    <property type="component" value="Unassembled WGS sequence"/>
</dbReference>
<evidence type="ECO:0000256" key="7">
    <source>
        <dbReference type="SAM" id="SignalP"/>
    </source>
</evidence>
<comment type="similarity">
    <text evidence="1 4">Belongs to the universal ribosomal protein uS15 family.</text>
</comment>
<dbReference type="SUPFAM" id="SSF47060">
    <property type="entry name" value="S15/NS1 RNA-binding domain"/>
    <property type="match status" value="1"/>
</dbReference>
<sequence length="196" mass="21931">MFTKSVLIAVLATISATSAFAPSMVNTRSVIASRPLFADAADEITDVDEPAPEDFIVNVGDIEEPDAADVASGPAWAALNERITEMRIKHRRSENDTGSPEYQVAGMTERIAYLTEHLKEHPKDFSTRRGLVALVNKRRRLLNYLFKEDVQRYKDVVASLGIRHKAPSPVQTKEEKYGRFPGQKPNKYKNKQTSKA</sequence>
<keyword evidence="7" id="KW-0732">Signal</keyword>
<organism evidence="8 9">
    <name type="scientific">Chaetoceros tenuissimus</name>
    <dbReference type="NCBI Taxonomy" id="426638"/>
    <lineage>
        <taxon>Eukaryota</taxon>
        <taxon>Sar</taxon>
        <taxon>Stramenopiles</taxon>
        <taxon>Ochrophyta</taxon>
        <taxon>Bacillariophyta</taxon>
        <taxon>Coscinodiscophyceae</taxon>
        <taxon>Chaetocerotophycidae</taxon>
        <taxon>Chaetocerotales</taxon>
        <taxon>Chaetocerotaceae</taxon>
        <taxon>Chaetoceros</taxon>
    </lineage>
</organism>
<proteinExistence type="inferred from homology"/>
<dbReference type="GO" id="GO:0005840">
    <property type="term" value="C:ribosome"/>
    <property type="evidence" value="ECO:0007669"/>
    <property type="project" value="UniProtKB-KW"/>
</dbReference>
<keyword evidence="3 4" id="KW-0687">Ribonucleoprotein</keyword>
<evidence type="ECO:0000256" key="4">
    <source>
        <dbReference type="RuleBase" id="RU003919"/>
    </source>
</evidence>
<dbReference type="SMART" id="SM01387">
    <property type="entry name" value="Ribosomal_S15"/>
    <property type="match status" value="1"/>
</dbReference>
<dbReference type="Gene3D" id="6.10.250.3130">
    <property type="match status" value="1"/>
</dbReference>
<dbReference type="GO" id="GO:0003735">
    <property type="term" value="F:structural constituent of ribosome"/>
    <property type="evidence" value="ECO:0007669"/>
    <property type="project" value="InterPro"/>
</dbReference>
<dbReference type="PROSITE" id="PS00362">
    <property type="entry name" value="RIBOSOMAL_S15"/>
    <property type="match status" value="1"/>
</dbReference>
<dbReference type="EMBL" id="BLLK01000025">
    <property type="protein sequence ID" value="GFH47992.1"/>
    <property type="molecule type" value="Genomic_DNA"/>
</dbReference>
<protein>
    <recommendedName>
        <fullName evidence="5">30S ribosomal protein S15</fullName>
    </recommendedName>
</protein>
<feature type="compositionally biased region" description="Basic residues" evidence="6">
    <location>
        <begin position="186"/>
        <end position="196"/>
    </location>
</feature>
<keyword evidence="2 4" id="KW-0689">Ribosomal protein</keyword>
<dbReference type="GO" id="GO:1990904">
    <property type="term" value="C:ribonucleoprotein complex"/>
    <property type="evidence" value="ECO:0007669"/>
    <property type="project" value="UniProtKB-KW"/>
</dbReference>
<feature type="chain" id="PRO_5042171939" description="30S ribosomal protein S15" evidence="7">
    <location>
        <begin position="20"/>
        <end position="196"/>
    </location>
</feature>
<dbReference type="InterPro" id="IPR005290">
    <property type="entry name" value="Ribosomal_uS15_bac-type"/>
</dbReference>
<evidence type="ECO:0000313" key="8">
    <source>
        <dbReference type="EMBL" id="GFH47992.1"/>
    </source>
</evidence>
<accession>A0AAD3CL03</accession>
<dbReference type="HAMAP" id="MF_01343_B">
    <property type="entry name" value="Ribosomal_uS15_B"/>
    <property type="match status" value="1"/>
</dbReference>
<dbReference type="AlphaFoldDB" id="A0AAD3CL03"/>
<dbReference type="GO" id="GO:0006412">
    <property type="term" value="P:translation"/>
    <property type="evidence" value="ECO:0007669"/>
    <property type="project" value="InterPro"/>
</dbReference>
<feature type="signal peptide" evidence="7">
    <location>
        <begin position="1"/>
        <end position="19"/>
    </location>
</feature>
<feature type="region of interest" description="Disordered" evidence="6">
    <location>
        <begin position="166"/>
        <end position="196"/>
    </location>
</feature>
<reference evidence="8 9" key="1">
    <citation type="journal article" date="2021" name="Sci. Rep.">
        <title>The genome of the diatom Chaetoceros tenuissimus carries an ancient integrated fragment of an extant virus.</title>
        <authorList>
            <person name="Hongo Y."/>
            <person name="Kimura K."/>
            <person name="Takaki Y."/>
            <person name="Yoshida Y."/>
            <person name="Baba S."/>
            <person name="Kobayashi G."/>
            <person name="Nagasaki K."/>
            <person name="Hano T."/>
            <person name="Tomaru Y."/>
        </authorList>
    </citation>
    <scope>NUCLEOTIDE SEQUENCE [LARGE SCALE GENOMIC DNA]</scope>
    <source>
        <strain evidence="8 9">NIES-3715</strain>
    </source>
</reference>
<gene>
    <name evidence="8" type="ORF">CTEN210_04468</name>
</gene>
<dbReference type="NCBIfam" id="TIGR00952">
    <property type="entry name" value="S15_bact"/>
    <property type="match status" value="1"/>
</dbReference>
<comment type="caution">
    <text evidence="8">The sequence shown here is derived from an EMBL/GenBank/DDBJ whole genome shotgun (WGS) entry which is preliminary data.</text>
</comment>
<dbReference type="InterPro" id="IPR000589">
    <property type="entry name" value="Ribosomal_uS15"/>
</dbReference>
<evidence type="ECO:0000256" key="2">
    <source>
        <dbReference type="ARBA" id="ARBA00022980"/>
    </source>
</evidence>
<dbReference type="Gene3D" id="1.10.287.10">
    <property type="entry name" value="S15/NS1, RNA-binding"/>
    <property type="match status" value="1"/>
</dbReference>
<evidence type="ECO:0000256" key="1">
    <source>
        <dbReference type="ARBA" id="ARBA00008434"/>
    </source>
</evidence>
<keyword evidence="9" id="KW-1185">Reference proteome</keyword>
<evidence type="ECO:0000256" key="5">
    <source>
        <dbReference type="RuleBase" id="RU003920"/>
    </source>
</evidence>
<dbReference type="Pfam" id="PF00312">
    <property type="entry name" value="Ribosomal_S15"/>
    <property type="match status" value="1"/>
</dbReference>
<dbReference type="GO" id="GO:0005737">
    <property type="term" value="C:cytoplasm"/>
    <property type="evidence" value="ECO:0007669"/>
    <property type="project" value="UniProtKB-ARBA"/>
</dbReference>
<dbReference type="CDD" id="cd00353">
    <property type="entry name" value="Ribosomal_S15p_S13e"/>
    <property type="match status" value="1"/>
</dbReference>
<dbReference type="PANTHER" id="PTHR23321:SF26">
    <property type="entry name" value="SMALL RIBOSOMAL SUBUNIT PROTEIN US15M"/>
    <property type="match status" value="1"/>
</dbReference>
<evidence type="ECO:0000256" key="6">
    <source>
        <dbReference type="SAM" id="MobiDB-lite"/>
    </source>
</evidence>
<name>A0AAD3CL03_9STRA</name>